<accession>A0A381UBF1</accession>
<reference evidence="1" key="1">
    <citation type="submission" date="2018-05" db="EMBL/GenBank/DDBJ databases">
        <authorList>
            <person name="Lanie J.A."/>
            <person name="Ng W.-L."/>
            <person name="Kazmierczak K.M."/>
            <person name="Andrzejewski T.M."/>
            <person name="Davidsen T.M."/>
            <person name="Wayne K.J."/>
            <person name="Tettelin H."/>
            <person name="Glass J.I."/>
            <person name="Rusch D."/>
            <person name="Podicherti R."/>
            <person name="Tsui H.-C.T."/>
            <person name="Winkler M.E."/>
        </authorList>
    </citation>
    <scope>NUCLEOTIDE SEQUENCE</scope>
</reference>
<protein>
    <submittedName>
        <fullName evidence="1">Uncharacterized protein</fullName>
    </submittedName>
</protein>
<proteinExistence type="predicted"/>
<name>A0A381UBF1_9ZZZZ</name>
<dbReference type="AlphaFoldDB" id="A0A381UBF1"/>
<organism evidence="1">
    <name type="scientific">marine metagenome</name>
    <dbReference type="NCBI Taxonomy" id="408172"/>
    <lineage>
        <taxon>unclassified sequences</taxon>
        <taxon>metagenomes</taxon>
        <taxon>ecological metagenomes</taxon>
    </lineage>
</organism>
<dbReference type="EMBL" id="UINC01006105">
    <property type="protein sequence ID" value="SVA25520.1"/>
    <property type="molecule type" value="Genomic_DNA"/>
</dbReference>
<gene>
    <name evidence="1" type="ORF">METZ01_LOCUS78374</name>
</gene>
<evidence type="ECO:0000313" key="1">
    <source>
        <dbReference type="EMBL" id="SVA25520.1"/>
    </source>
</evidence>
<sequence length="227" mass="25789">MADVILHLVDQPTFARVLGMPIEEIVRGMEAQSLRSLRPEADPRFHRDFEVDLEGDLLEYLDDIGSMGGTTTPSSLQPRSQSVCEIGLLLARWCSMAQWRCWDARLFLYVEPLLGREVTGTEEFLRPTLWDEFSEALTRTDKASYSESVVLDWMSRRERLGETMEPSQDPRILPTMESHRTLSESLYVLLEQSRREGALLLVGREHLEPEAWHLGATTIAEAMGAAP</sequence>